<comment type="similarity">
    <text evidence="2">Belongs to the class-V pyridoxal-phosphate-dependent aminotransferase family. Csd subfamily.</text>
</comment>
<evidence type="ECO:0000256" key="4">
    <source>
        <dbReference type="ARBA" id="ARBA00022679"/>
    </source>
</evidence>
<name>A0AAF0D3B7_ODILC</name>
<evidence type="ECO:0000256" key="1">
    <source>
        <dbReference type="ARBA" id="ARBA00001933"/>
    </source>
</evidence>
<feature type="domain" description="Aminotransferase class V" evidence="8">
    <location>
        <begin position="24"/>
        <end position="420"/>
    </location>
</feature>
<keyword evidence="4" id="KW-0808">Transferase</keyword>
<organism evidence="9 10">
    <name type="scientific">Odinarchaeota yellowstonii (strain LCB_4)</name>
    <dbReference type="NCBI Taxonomy" id="1841599"/>
    <lineage>
        <taxon>Archaea</taxon>
        <taxon>Promethearchaeati</taxon>
        <taxon>Candidatus Odinarchaeota</taxon>
        <taxon>Candidatus Odinarchaeia</taxon>
        <taxon>Candidatus Odinarchaeales</taxon>
        <taxon>Candidatus Odinarchaeaceae</taxon>
        <taxon>Candidatus Odinarchaeum</taxon>
    </lineage>
</organism>
<dbReference type="Gene3D" id="3.90.1150.10">
    <property type="entry name" value="Aspartate Aminotransferase, domain 1"/>
    <property type="match status" value="1"/>
</dbReference>
<evidence type="ECO:0000256" key="5">
    <source>
        <dbReference type="ARBA" id="ARBA00022898"/>
    </source>
</evidence>
<dbReference type="InterPro" id="IPR010970">
    <property type="entry name" value="Cys_dSase_SufS"/>
</dbReference>
<dbReference type="InterPro" id="IPR000192">
    <property type="entry name" value="Aminotrans_V_dom"/>
</dbReference>
<evidence type="ECO:0000256" key="3">
    <source>
        <dbReference type="ARBA" id="ARBA00012239"/>
    </source>
</evidence>
<dbReference type="EC" id="2.8.1.7" evidence="3"/>
<dbReference type="GO" id="GO:0006534">
    <property type="term" value="P:cysteine metabolic process"/>
    <property type="evidence" value="ECO:0007669"/>
    <property type="project" value="InterPro"/>
</dbReference>
<dbReference type="SUPFAM" id="SSF53383">
    <property type="entry name" value="PLP-dependent transferases"/>
    <property type="match status" value="1"/>
</dbReference>
<dbReference type="PANTHER" id="PTHR43586">
    <property type="entry name" value="CYSTEINE DESULFURASE"/>
    <property type="match status" value="1"/>
</dbReference>
<dbReference type="GO" id="GO:0031071">
    <property type="term" value="F:cysteine desulfurase activity"/>
    <property type="evidence" value="ECO:0007669"/>
    <property type="project" value="UniProtKB-EC"/>
</dbReference>
<evidence type="ECO:0000256" key="7">
    <source>
        <dbReference type="RuleBase" id="RU004504"/>
    </source>
</evidence>
<dbReference type="InterPro" id="IPR015421">
    <property type="entry name" value="PyrdxlP-dep_Trfase_major"/>
</dbReference>
<reference evidence="9" key="1">
    <citation type="journal article" date="2017" name="Nature">
        <title>Asgard archaea illuminate the origin of eukaryotic cellular complexity.</title>
        <authorList>
            <person name="Zaremba-Niedzwiedzka K."/>
            <person name="Caceres E.F."/>
            <person name="Saw J.H."/>
            <person name="Backstrom D."/>
            <person name="Juzokaite L."/>
            <person name="Vancaester E."/>
            <person name="Seitz K.W."/>
            <person name="Anantharaman K."/>
            <person name="Starnawski P."/>
            <person name="Kjeldsen K.U."/>
            <person name="Scott M.B."/>
            <person name="Nunoura T."/>
            <person name="Banfield J.F."/>
            <person name="Schramm A."/>
            <person name="Baker B.J."/>
            <person name="Spang A."/>
            <person name="Ettema T.J.G."/>
        </authorList>
    </citation>
    <scope>NUCLEOTIDE SEQUENCE</scope>
    <source>
        <strain evidence="9">LCB_4</strain>
    </source>
</reference>
<dbReference type="InterPro" id="IPR015424">
    <property type="entry name" value="PyrdxlP-dep_Trfase"/>
</dbReference>
<sequence>MNSNNGYLTVEQVRADIPLTKDYIYFDNAATTPVPVPVIRKMEEYLREYCANIERGAYSIANRVTEEWDQARSDVARILLKCDPKNLIFTRNLTQATNIVAYALANPPLTVKNNRLISKRPLINWRRGDEIVTTIVEHHSNILPWMRLAYYKRAVFKMIKNLPKTGLITVESVLQNITSKTRVLAFQHASNVFGTVNDVKSIIKAVKEVNPDCLIYVDGSQGPGHMPVEVEDLGCDFYGFSGHKGPLGPSGTGGLYVKKEIIEELEPIEIGGGVIVNVAEDYYELRRDYPSKKFDAGSPNILGLIGLGEASRYIYRIGLKRIHERERRLTEYLLSELSKIKGLEIYGPMESEYKTGVVTFNLKGWSSHDLSLALDEKWKILTRAGYHCAMPAIRWLGVDEVHKGNVRISFHYYNTFEEVDTAIEALKQLAS</sequence>
<evidence type="ECO:0000256" key="2">
    <source>
        <dbReference type="ARBA" id="ARBA00010447"/>
    </source>
</evidence>
<dbReference type="Pfam" id="PF00266">
    <property type="entry name" value="Aminotran_5"/>
    <property type="match status" value="1"/>
</dbReference>
<comment type="cofactor">
    <cofactor evidence="1 7">
        <name>pyridoxal 5'-phosphate</name>
        <dbReference type="ChEBI" id="CHEBI:597326"/>
    </cofactor>
</comment>
<proteinExistence type="inferred from homology"/>
<dbReference type="CDD" id="cd06453">
    <property type="entry name" value="SufS_like"/>
    <property type="match status" value="1"/>
</dbReference>
<evidence type="ECO:0000259" key="8">
    <source>
        <dbReference type="Pfam" id="PF00266"/>
    </source>
</evidence>
<comment type="catalytic activity">
    <reaction evidence="6">
        <text>(sulfur carrier)-H + L-cysteine = (sulfur carrier)-SH + L-alanine</text>
        <dbReference type="Rhea" id="RHEA:43892"/>
        <dbReference type="Rhea" id="RHEA-COMP:14737"/>
        <dbReference type="Rhea" id="RHEA-COMP:14739"/>
        <dbReference type="ChEBI" id="CHEBI:29917"/>
        <dbReference type="ChEBI" id="CHEBI:35235"/>
        <dbReference type="ChEBI" id="CHEBI:57972"/>
        <dbReference type="ChEBI" id="CHEBI:64428"/>
        <dbReference type="EC" id="2.8.1.7"/>
    </reaction>
</comment>
<dbReference type="KEGG" id="oyw:OdinLCB4_003145"/>
<dbReference type="PROSITE" id="PS00595">
    <property type="entry name" value="AA_TRANSFER_CLASS_5"/>
    <property type="match status" value="1"/>
</dbReference>
<dbReference type="EMBL" id="CP091871">
    <property type="protein sequence ID" value="WEU40920.1"/>
    <property type="molecule type" value="Genomic_DNA"/>
</dbReference>
<evidence type="ECO:0000313" key="10">
    <source>
        <dbReference type="Proteomes" id="UP000186851"/>
    </source>
</evidence>
<dbReference type="InterPro" id="IPR020578">
    <property type="entry name" value="Aminotrans_V_PyrdxlP_BS"/>
</dbReference>
<dbReference type="PANTHER" id="PTHR43586:SF8">
    <property type="entry name" value="CYSTEINE DESULFURASE 1, CHLOROPLASTIC"/>
    <property type="match status" value="1"/>
</dbReference>
<dbReference type="AlphaFoldDB" id="A0AAF0D3B7"/>
<reference evidence="9" key="2">
    <citation type="journal article" date="2022" name="Nat. Microbiol.">
        <title>A closed Candidatus Odinarchaeum chromosome exposes Asgard archaeal viruses.</title>
        <authorList>
            <person name="Tamarit D."/>
            <person name="Caceres E.F."/>
            <person name="Krupovic M."/>
            <person name="Nijland R."/>
            <person name="Eme L."/>
            <person name="Robinson N.P."/>
            <person name="Ettema T.J.G."/>
        </authorList>
    </citation>
    <scope>NUCLEOTIDE SEQUENCE</scope>
    <source>
        <strain evidence="9">LCB_4</strain>
    </source>
</reference>
<evidence type="ECO:0000313" key="9">
    <source>
        <dbReference type="EMBL" id="WEU40920.1"/>
    </source>
</evidence>
<accession>A0AAF0D3B7</accession>
<dbReference type="Proteomes" id="UP000186851">
    <property type="component" value="Chromosome"/>
</dbReference>
<evidence type="ECO:0000256" key="6">
    <source>
        <dbReference type="ARBA" id="ARBA00050776"/>
    </source>
</evidence>
<protein>
    <recommendedName>
        <fullName evidence="3">cysteine desulfurase</fullName>
        <ecNumber evidence="3">2.8.1.7</ecNumber>
    </recommendedName>
</protein>
<dbReference type="GO" id="GO:0030170">
    <property type="term" value="F:pyridoxal phosphate binding"/>
    <property type="evidence" value="ECO:0007669"/>
    <property type="project" value="InterPro"/>
</dbReference>
<gene>
    <name evidence="9" type="ORF">OdinLCB4_003145</name>
</gene>
<keyword evidence="5" id="KW-0663">Pyridoxal phosphate</keyword>
<dbReference type="Gene3D" id="3.40.640.10">
    <property type="entry name" value="Type I PLP-dependent aspartate aminotransferase-like (Major domain)"/>
    <property type="match status" value="1"/>
</dbReference>
<dbReference type="InterPro" id="IPR015422">
    <property type="entry name" value="PyrdxlP-dep_Trfase_small"/>
</dbReference>